<dbReference type="RefSeq" id="WP_075784712.1">
    <property type="nucleotide sequence ID" value="NZ_JAESIL010000049.1"/>
</dbReference>
<gene>
    <name evidence="1" type="ORF">JMJ92_12410</name>
</gene>
<dbReference type="Proteomes" id="UP000635853">
    <property type="component" value="Unassembled WGS sequence"/>
</dbReference>
<comment type="caution">
    <text evidence="1">The sequence shown here is derived from an EMBL/GenBank/DDBJ whole genome shotgun (WGS) entry which is preliminary data.</text>
</comment>
<evidence type="ECO:0000313" key="2">
    <source>
        <dbReference type="Proteomes" id="UP000635853"/>
    </source>
</evidence>
<reference evidence="2" key="1">
    <citation type="submission" date="2021-01" db="EMBL/GenBank/DDBJ databases">
        <title>Draft genomes of Rhodovulum sulfidophilum.</title>
        <authorList>
            <person name="Guzman M.S."/>
        </authorList>
    </citation>
    <scope>NUCLEOTIDE SEQUENCE [LARGE SCALE GENOMIC DNA]</scope>
    <source>
        <strain evidence="2">AB19</strain>
    </source>
</reference>
<protein>
    <submittedName>
        <fullName evidence="1">Uncharacterized protein</fullName>
    </submittedName>
</protein>
<sequence length="90" mass="9976">MADETTAPDTEPDWILKFTLRGGDTVEWIAAKAAVLGVLEELQKHESEFGKVGWLYFPRGAVNMTEVQAVTTSPKPSETKPASRARIIWC</sequence>
<accession>A0ABS1RH14</accession>
<name>A0ABS1RH14_9RHOB</name>
<dbReference type="EMBL" id="JAESIL010000049">
    <property type="protein sequence ID" value="MBL3578950.1"/>
    <property type="molecule type" value="Genomic_DNA"/>
</dbReference>
<evidence type="ECO:0000313" key="1">
    <source>
        <dbReference type="EMBL" id="MBL3578950.1"/>
    </source>
</evidence>
<keyword evidence="2" id="KW-1185">Reference proteome</keyword>
<organism evidence="1 2">
    <name type="scientific">Rhodovulum visakhapatnamense</name>
    <dbReference type="NCBI Taxonomy" id="364297"/>
    <lineage>
        <taxon>Bacteria</taxon>
        <taxon>Pseudomonadati</taxon>
        <taxon>Pseudomonadota</taxon>
        <taxon>Alphaproteobacteria</taxon>
        <taxon>Rhodobacterales</taxon>
        <taxon>Paracoccaceae</taxon>
        <taxon>Rhodovulum</taxon>
    </lineage>
</organism>
<proteinExistence type="predicted"/>